<dbReference type="Proteomes" id="UP000660975">
    <property type="component" value="Unassembled WGS sequence"/>
</dbReference>
<gene>
    <name evidence="3" type="ORF">GCM10010227_00020</name>
    <name evidence="2" type="ORF">Sgou_05750</name>
</gene>
<organism evidence="3 5">
    <name type="scientific">Streptomyces gougerotii</name>
    <dbReference type="NCBI Taxonomy" id="53448"/>
    <lineage>
        <taxon>Bacteria</taxon>
        <taxon>Bacillati</taxon>
        <taxon>Actinomycetota</taxon>
        <taxon>Actinomycetes</taxon>
        <taxon>Kitasatosporales</taxon>
        <taxon>Streptomycetaceae</taxon>
        <taxon>Streptomyces</taxon>
        <taxon>Streptomyces diastaticus group</taxon>
    </lineage>
</organism>
<reference evidence="3" key="1">
    <citation type="journal article" date="2014" name="Int. J. Syst. Evol. Microbiol.">
        <title>Complete genome sequence of Corynebacterium casei LMG S-19264T (=DSM 44701T), isolated from a smear-ripened cheese.</title>
        <authorList>
            <consortium name="US DOE Joint Genome Institute (JGI-PGF)"/>
            <person name="Walter F."/>
            <person name="Albersmeier A."/>
            <person name="Kalinowski J."/>
            <person name="Ruckert C."/>
        </authorList>
    </citation>
    <scope>NUCLEOTIDE SEQUENCE</scope>
    <source>
        <strain evidence="3">JCM 4136</strain>
    </source>
</reference>
<evidence type="ECO:0000256" key="1">
    <source>
        <dbReference type="SAM" id="MobiDB-lite"/>
    </source>
</evidence>
<evidence type="ECO:0000313" key="4">
    <source>
        <dbReference type="Proteomes" id="UP000480804"/>
    </source>
</evidence>
<evidence type="ECO:0000313" key="5">
    <source>
        <dbReference type="Proteomes" id="UP000660975"/>
    </source>
</evidence>
<comment type="caution">
    <text evidence="3">The sequence shown here is derived from an EMBL/GenBank/DDBJ whole genome shotgun (WGS) entry which is preliminary data.</text>
</comment>
<keyword evidence="4" id="KW-1185">Reference proteome</keyword>
<evidence type="ECO:0000313" key="2">
    <source>
        <dbReference type="EMBL" id="GFH75905.1"/>
    </source>
</evidence>
<protein>
    <submittedName>
        <fullName evidence="3">Uncharacterized protein</fullName>
    </submittedName>
</protein>
<sequence>MASKAGIAPGSSMVRSSRCPLRKPNSTRGASATVRSGRPAARMAAAGLSSAETATGEVWARVTSSGKILGCR</sequence>
<reference evidence="3" key="3">
    <citation type="submission" date="2020-09" db="EMBL/GenBank/DDBJ databases">
        <authorList>
            <person name="Sun Q."/>
            <person name="Ohkuma M."/>
        </authorList>
    </citation>
    <scope>NUCLEOTIDE SEQUENCE</scope>
    <source>
        <strain evidence="3">JCM 4136</strain>
    </source>
</reference>
<dbReference type="EMBL" id="BMSC01000001">
    <property type="protein sequence ID" value="GGU51552.1"/>
    <property type="molecule type" value="Genomic_DNA"/>
</dbReference>
<evidence type="ECO:0000313" key="3">
    <source>
        <dbReference type="EMBL" id="GGU51552.1"/>
    </source>
</evidence>
<dbReference type="EMBL" id="BLLO01000009">
    <property type="protein sequence ID" value="GFH75905.1"/>
    <property type="molecule type" value="Genomic_DNA"/>
</dbReference>
<name>A0A8H9HAG5_9ACTN</name>
<dbReference type="AlphaFoldDB" id="A0A8H9HAG5"/>
<reference evidence="2 4" key="2">
    <citation type="submission" date="2020-02" db="EMBL/GenBank/DDBJ databases">
        <title>Whole genome shotgun sequence of Streptomyces gougerotii NBRC 13043.</title>
        <authorList>
            <person name="Ichikawa N."/>
            <person name="Komaki H."/>
            <person name="Tamura T."/>
        </authorList>
    </citation>
    <scope>NUCLEOTIDE SEQUENCE [LARGE SCALE GENOMIC DNA]</scope>
    <source>
        <strain evidence="2 4">NBRC 13043</strain>
    </source>
</reference>
<accession>A0A8H9HAG5</accession>
<feature type="region of interest" description="Disordered" evidence="1">
    <location>
        <begin position="1"/>
        <end position="40"/>
    </location>
</feature>
<proteinExistence type="predicted"/>
<dbReference type="Proteomes" id="UP000480804">
    <property type="component" value="Unassembled WGS sequence"/>
</dbReference>
<feature type="compositionally biased region" description="Polar residues" evidence="1">
    <location>
        <begin position="24"/>
        <end position="34"/>
    </location>
</feature>